<sequence length="406" mass="46294">MSNLSRSSQSSRSSSQKRNTKRPQRDKRKKNNSDEYDSQIDDEDVSQYEGMRSKNKQQPLLGPGRFNRRENKLKKPNSVYTPAATTFLYKPGAELPNLSNFINQTIEIRIACEYVNKNNQALILRQIWGSNGVYASHSDAVCIGIHAGLLALGDLKLTGTFYQGISLSCKVIKGKKTLNGQLKVPLLSRSLKTPCAHCLKPEKVNWLSQLGSPEQLISWARKMSLPPNRRLTKKTHLNVFLHEPPQSSLPENLLVNNLPPLNEGWIVWDMCNEPSQKYNLLTFLDRQTAQGIPSRTSYRLKTNCLYIETSNKKFEISMDPNKIAEEVFLDSQVFMISEIIIPQQSDIEMLQKYGVPLPKELKSLILDKLKWINFEWGNDNVIIDGQITIQGLKSFKFVPITKHQHL</sequence>
<gene>
    <name evidence="2" type="ORF">PPRIM_AZ9-3.1.T0370146</name>
</gene>
<name>A0A8S1LCC3_PARPR</name>
<proteinExistence type="predicted"/>
<feature type="compositionally biased region" description="Acidic residues" evidence="1">
    <location>
        <begin position="34"/>
        <end position="46"/>
    </location>
</feature>
<feature type="compositionally biased region" description="Basic residues" evidence="1">
    <location>
        <begin position="18"/>
        <end position="30"/>
    </location>
</feature>
<accession>A0A8S1LCC3</accession>
<reference evidence="2" key="1">
    <citation type="submission" date="2021-01" db="EMBL/GenBank/DDBJ databases">
        <authorList>
            <consortium name="Genoscope - CEA"/>
            <person name="William W."/>
        </authorList>
    </citation>
    <scope>NUCLEOTIDE SEQUENCE</scope>
</reference>
<organism evidence="2 3">
    <name type="scientific">Paramecium primaurelia</name>
    <dbReference type="NCBI Taxonomy" id="5886"/>
    <lineage>
        <taxon>Eukaryota</taxon>
        <taxon>Sar</taxon>
        <taxon>Alveolata</taxon>
        <taxon>Ciliophora</taxon>
        <taxon>Intramacronucleata</taxon>
        <taxon>Oligohymenophorea</taxon>
        <taxon>Peniculida</taxon>
        <taxon>Parameciidae</taxon>
        <taxon>Paramecium</taxon>
    </lineage>
</organism>
<evidence type="ECO:0000313" key="3">
    <source>
        <dbReference type="Proteomes" id="UP000688137"/>
    </source>
</evidence>
<keyword evidence="3" id="KW-1185">Reference proteome</keyword>
<evidence type="ECO:0000313" key="2">
    <source>
        <dbReference type="EMBL" id="CAD8065197.1"/>
    </source>
</evidence>
<dbReference type="OMA" id="KWINFEW"/>
<comment type="caution">
    <text evidence="2">The sequence shown here is derived from an EMBL/GenBank/DDBJ whole genome shotgun (WGS) entry which is preliminary data.</text>
</comment>
<protein>
    <submittedName>
        <fullName evidence="2">Uncharacterized protein</fullName>
    </submittedName>
</protein>
<dbReference type="Proteomes" id="UP000688137">
    <property type="component" value="Unassembled WGS sequence"/>
</dbReference>
<dbReference type="AlphaFoldDB" id="A0A8S1LCC3"/>
<feature type="region of interest" description="Disordered" evidence="1">
    <location>
        <begin position="1"/>
        <end position="77"/>
    </location>
</feature>
<evidence type="ECO:0000256" key="1">
    <source>
        <dbReference type="SAM" id="MobiDB-lite"/>
    </source>
</evidence>
<feature type="compositionally biased region" description="Low complexity" evidence="1">
    <location>
        <begin position="1"/>
        <end position="16"/>
    </location>
</feature>
<dbReference type="EMBL" id="CAJJDM010000036">
    <property type="protein sequence ID" value="CAD8065197.1"/>
    <property type="molecule type" value="Genomic_DNA"/>
</dbReference>